<dbReference type="GO" id="GO:0045892">
    <property type="term" value="P:negative regulation of DNA-templated transcription"/>
    <property type="evidence" value="ECO:0007669"/>
    <property type="project" value="TreeGrafter"/>
</dbReference>
<dbReference type="InterPro" id="IPR000524">
    <property type="entry name" value="Tscrpt_reg_HTH_GntR"/>
</dbReference>
<keyword evidence="3" id="KW-0804">Transcription</keyword>
<evidence type="ECO:0000313" key="6">
    <source>
        <dbReference type="Proteomes" id="UP000050514"/>
    </source>
</evidence>
<dbReference type="PANTHER" id="PTHR44846">
    <property type="entry name" value="MANNOSYL-D-GLYCERATE TRANSPORT/METABOLISM SYSTEM REPRESSOR MNGR-RELATED"/>
    <property type="match status" value="1"/>
</dbReference>
<dbReference type="SUPFAM" id="SSF46785">
    <property type="entry name" value="Winged helix' DNA-binding domain"/>
    <property type="match status" value="1"/>
</dbReference>
<evidence type="ECO:0000313" key="5">
    <source>
        <dbReference type="EMBL" id="KPL71239.1"/>
    </source>
</evidence>
<gene>
    <name evidence="5" type="ORF">AC812_16415</name>
</gene>
<feature type="domain" description="HTH gntR-type" evidence="4">
    <location>
        <begin position="15"/>
        <end position="83"/>
    </location>
</feature>
<evidence type="ECO:0000256" key="1">
    <source>
        <dbReference type="ARBA" id="ARBA00023015"/>
    </source>
</evidence>
<keyword evidence="1" id="KW-0805">Transcription regulation</keyword>
<dbReference type="PRINTS" id="PR00035">
    <property type="entry name" value="HTHGNTR"/>
</dbReference>
<dbReference type="Pfam" id="PF00392">
    <property type="entry name" value="GntR"/>
    <property type="match status" value="1"/>
</dbReference>
<accession>A0A0P6WXQ0</accession>
<evidence type="ECO:0000256" key="2">
    <source>
        <dbReference type="ARBA" id="ARBA00023125"/>
    </source>
</evidence>
<dbReference type="InterPro" id="IPR050679">
    <property type="entry name" value="Bact_HTH_transcr_reg"/>
</dbReference>
<evidence type="ECO:0000256" key="3">
    <source>
        <dbReference type="ARBA" id="ARBA00023163"/>
    </source>
</evidence>
<dbReference type="Gene3D" id="1.10.10.10">
    <property type="entry name" value="Winged helix-like DNA-binding domain superfamily/Winged helix DNA-binding domain"/>
    <property type="match status" value="1"/>
</dbReference>
<evidence type="ECO:0000259" key="4">
    <source>
        <dbReference type="PROSITE" id="PS50949"/>
    </source>
</evidence>
<dbReference type="AlphaFoldDB" id="A0A0P6WXQ0"/>
<sequence>MLNSLLPPLNQSDHVPLYFQIKNVIAEQIREGRLASGELLPSEYALMQMFNVSRATIRQALGELEMEGLIERRQGVGTFVKAKKIEPEIIKLTSFSEDMRSRGLKPGSKTLEVENILPDAQVMNHLGLSAKVPVWCVRRLRFANNEPIGLQYLYIPPWLKVDPEELIKLQSYYELLSRKGIKLAHASELLIARNATKREAELLNIKTGRPLLVADRVTYDMRNVCVEYVQFIYRADRYQYRLTLVA</sequence>
<dbReference type="GO" id="GO:0003700">
    <property type="term" value="F:DNA-binding transcription factor activity"/>
    <property type="evidence" value="ECO:0007669"/>
    <property type="project" value="InterPro"/>
</dbReference>
<comment type="caution">
    <text evidence="5">The sequence shown here is derived from an EMBL/GenBank/DDBJ whole genome shotgun (WGS) entry which is preliminary data.</text>
</comment>
<dbReference type="OrthoDB" id="146373at2"/>
<dbReference type="InterPro" id="IPR036390">
    <property type="entry name" value="WH_DNA-bd_sf"/>
</dbReference>
<dbReference type="FunFam" id="1.10.10.10:FF:000079">
    <property type="entry name" value="GntR family transcriptional regulator"/>
    <property type="match status" value="1"/>
</dbReference>
<reference evidence="5 6" key="1">
    <citation type="submission" date="2015-07" db="EMBL/GenBank/DDBJ databases">
        <title>Draft genome of Bellilinea caldifistulae DSM 17877.</title>
        <authorList>
            <person name="Hemp J."/>
            <person name="Ward L.M."/>
            <person name="Pace L.A."/>
            <person name="Fischer W.W."/>
        </authorList>
    </citation>
    <scope>NUCLEOTIDE SEQUENCE [LARGE SCALE GENOMIC DNA]</scope>
    <source>
        <strain evidence="5 6">GOMI-1</strain>
    </source>
</reference>
<dbReference type="EMBL" id="LGHJ01000027">
    <property type="protein sequence ID" value="KPL71239.1"/>
    <property type="molecule type" value="Genomic_DNA"/>
</dbReference>
<name>A0A0P6WXQ0_9CHLR</name>
<dbReference type="SUPFAM" id="SSF64288">
    <property type="entry name" value="Chorismate lyase-like"/>
    <property type="match status" value="1"/>
</dbReference>
<dbReference type="GO" id="GO:0003677">
    <property type="term" value="F:DNA binding"/>
    <property type="evidence" value="ECO:0007669"/>
    <property type="project" value="UniProtKB-KW"/>
</dbReference>
<keyword evidence="6" id="KW-1185">Reference proteome</keyword>
<dbReference type="CDD" id="cd07377">
    <property type="entry name" value="WHTH_GntR"/>
    <property type="match status" value="1"/>
</dbReference>
<protein>
    <recommendedName>
        <fullName evidence="4">HTH gntR-type domain-containing protein</fullName>
    </recommendedName>
</protein>
<dbReference type="PROSITE" id="PS50949">
    <property type="entry name" value="HTH_GNTR"/>
    <property type="match status" value="1"/>
</dbReference>
<dbReference type="SMART" id="SM00345">
    <property type="entry name" value="HTH_GNTR"/>
    <property type="match status" value="1"/>
</dbReference>
<dbReference type="PANTHER" id="PTHR44846:SF1">
    <property type="entry name" value="MANNOSYL-D-GLYCERATE TRANSPORT_METABOLISM SYSTEM REPRESSOR MNGR-RELATED"/>
    <property type="match status" value="1"/>
</dbReference>
<dbReference type="InterPro" id="IPR028978">
    <property type="entry name" value="Chorismate_lyase_/UTRA_dom_sf"/>
</dbReference>
<dbReference type="RefSeq" id="WP_061914933.1">
    <property type="nucleotide sequence ID" value="NZ_DF967971.1"/>
</dbReference>
<dbReference type="Pfam" id="PF07702">
    <property type="entry name" value="UTRA"/>
    <property type="match status" value="1"/>
</dbReference>
<dbReference type="SMART" id="SM00866">
    <property type="entry name" value="UTRA"/>
    <property type="match status" value="1"/>
</dbReference>
<dbReference type="InterPro" id="IPR011663">
    <property type="entry name" value="UTRA"/>
</dbReference>
<dbReference type="InterPro" id="IPR036388">
    <property type="entry name" value="WH-like_DNA-bd_sf"/>
</dbReference>
<dbReference type="Proteomes" id="UP000050514">
    <property type="component" value="Unassembled WGS sequence"/>
</dbReference>
<dbReference type="STRING" id="360411.AC812_16415"/>
<organism evidence="5 6">
    <name type="scientific">Bellilinea caldifistulae</name>
    <dbReference type="NCBI Taxonomy" id="360411"/>
    <lineage>
        <taxon>Bacteria</taxon>
        <taxon>Bacillati</taxon>
        <taxon>Chloroflexota</taxon>
        <taxon>Anaerolineae</taxon>
        <taxon>Anaerolineales</taxon>
        <taxon>Anaerolineaceae</taxon>
        <taxon>Bellilinea</taxon>
    </lineage>
</organism>
<proteinExistence type="predicted"/>
<dbReference type="Gene3D" id="3.40.1410.10">
    <property type="entry name" value="Chorismate lyase-like"/>
    <property type="match status" value="1"/>
</dbReference>
<keyword evidence="2" id="KW-0238">DNA-binding</keyword>